<dbReference type="Pfam" id="PF20613">
    <property type="entry name" value="HipA_2"/>
    <property type="match status" value="1"/>
</dbReference>
<evidence type="ECO:0000259" key="1">
    <source>
        <dbReference type="Pfam" id="PF20613"/>
    </source>
</evidence>
<reference evidence="2 3" key="1">
    <citation type="submission" date="2006-01" db="EMBL/GenBank/DDBJ databases">
        <authorList>
            <person name="Brettar I."/>
            <person name="Hofle M."/>
            <person name="Ferriera S."/>
            <person name="Johnson J."/>
            <person name="Kravitz S."/>
            <person name="Halpern A."/>
            <person name="Remington K."/>
            <person name="Beeson K."/>
            <person name="Tran B."/>
            <person name="Rogers Y.-H."/>
            <person name="Friedman R."/>
            <person name="Venter J.C."/>
        </authorList>
    </citation>
    <scope>NUCLEOTIDE SEQUENCE [LARGE SCALE GENOMIC DNA]</scope>
    <source>
        <strain evidence="2 3">OS145</strain>
    </source>
</reference>
<feature type="domain" description="HipA-like kinase" evidence="1">
    <location>
        <begin position="4"/>
        <end position="234"/>
    </location>
</feature>
<name>A0ABP2CSS2_9GAMM</name>
<protein>
    <recommendedName>
        <fullName evidence="1">HipA-like kinase domain-containing protein</fullName>
    </recommendedName>
</protein>
<comment type="caution">
    <text evidence="2">The sequence shown here is derived from an EMBL/GenBank/DDBJ whole genome shotgun (WGS) entry which is preliminary data.</text>
</comment>
<evidence type="ECO:0000313" key="2">
    <source>
        <dbReference type="EMBL" id="EAQ32836.1"/>
    </source>
</evidence>
<proteinExistence type="predicted"/>
<organism evidence="2 3">
    <name type="scientific">Idiomarina baltica OS145</name>
    <dbReference type="NCBI Taxonomy" id="314276"/>
    <lineage>
        <taxon>Bacteria</taxon>
        <taxon>Pseudomonadati</taxon>
        <taxon>Pseudomonadota</taxon>
        <taxon>Gammaproteobacteria</taxon>
        <taxon>Alteromonadales</taxon>
        <taxon>Idiomarinaceae</taxon>
        <taxon>Idiomarina</taxon>
    </lineage>
</organism>
<sequence length="234" mass="27392">MIEIREIIRPLEQGSTRPFLCVADDGKKYVVKGQRTTNRQLISEFVCAHLAKRFSLPLPNFKIAYIDSSVIKYNEEAQDSLGEGDAFASEFIEGLQEVNYQLMMNFGQELAANLFLFDLWVRNADRTLSMKGGNPNVFYQPAQQHFWALDHNLAFDDSFEFSDFTKDHLGMDAWIQQRDLLSRELYQERASNCLRHLDEIFSLVPDEWNLTDDFMKQIRLTLSQINEDNFWERI</sequence>
<gene>
    <name evidence="2" type="ORF">OS145_01717</name>
</gene>
<accession>A0ABP2CSS2</accession>
<dbReference type="InterPro" id="IPR046748">
    <property type="entry name" value="HipA_2"/>
</dbReference>
<dbReference type="EMBL" id="AAMX01000003">
    <property type="protein sequence ID" value="EAQ32836.1"/>
    <property type="molecule type" value="Genomic_DNA"/>
</dbReference>
<evidence type="ECO:0000313" key="3">
    <source>
        <dbReference type="Proteomes" id="UP000016543"/>
    </source>
</evidence>
<keyword evidence="3" id="KW-1185">Reference proteome</keyword>
<dbReference type="RefSeq" id="WP_006955679.1">
    <property type="nucleotide sequence ID" value="NZ_CH672405.1"/>
</dbReference>
<dbReference type="Proteomes" id="UP000016543">
    <property type="component" value="Unassembled WGS sequence"/>
</dbReference>